<keyword evidence="1" id="KW-0968">Cytoplasmic vesicle</keyword>
<organism evidence="3 4">
    <name type="scientific">Brassica carinata</name>
    <name type="common">Ethiopian mustard</name>
    <name type="synonym">Abyssinian cabbage</name>
    <dbReference type="NCBI Taxonomy" id="52824"/>
    <lineage>
        <taxon>Eukaryota</taxon>
        <taxon>Viridiplantae</taxon>
        <taxon>Streptophyta</taxon>
        <taxon>Embryophyta</taxon>
        <taxon>Tracheophyta</taxon>
        <taxon>Spermatophyta</taxon>
        <taxon>Magnoliopsida</taxon>
        <taxon>eudicotyledons</taxon>
        <taxon>Gunneridae</taxon>
        <taxon>Pentapetalae</taxon>
        <taxon>rosids</taxon>
        <taxon>malvids</taxon>
        <taxon>Brassicales</taxon>
        <taxon>Brassicaceae</taxon>
        <taxon>Brassiceae</taxon>
        <taxon>Brassica</taxon>
    </lineage>
</organism>
<dbReference type="Proteomes" id="UP000886595">
    <property type="component" value="Unassembled WGS sequence"/>
</dbReference>
<name>A0A8X7TY14_BRACI</name>
<comment type="caution">
    <text evidence="3">The sequence shown here is derived from an EMBL/GenBank/DDBJ whole genome shotgun (WGS) entry which is preliminary data.</text>
</comment>
<keyword evidence="1" id="KW-0862">Zinc</keyword>
<proteinExistence type="inferred from homology"/>
<comment type="subcellular location">
    <subcellularLocation>
        <location evidence="1">Cytoplasmic vesicle</location>
        <location evidence="1">COPII-coated vesicle membrane</location>
        <topology evidence="1">Peripheral membrane protein</topology>
        <orientation evidence="1">Cytoplasmic side</orientation>
    </subcellularLocation>
    <subcellularLocation>
        <location evidence="1">Endoplasmic reticulum membrane</location>
        <topology evidence="1">Peripheral membrane protein</topology>
        <orientation evidence="1">Cytoplasmic side</orientation>
    </subcellularLocation>
</comment>
<dbReference type="GO" id="GO:0005096">
    <property type="term" value="F:GTPase activator activity"/>
    <property type="evidence" value="ECO:0007669"/>
    <property type="project" value="TreeGrafter"/>
</dbReference>
<feature type="domain" description="Zinc finger Sec23/Sec24-type" evidence="2">
    <location>
        <begin position="56"/>
        <end position="80"/>
    </location>
</feature>
<dbReference type="GO" id="GO:0006886">
    <property type="term" value="P:intracellular protein transport"/>
    <property type="evidence" value="ECO:0007669"/>
    <property type="project" value="InterPro"/>
</dbReference>
<dbReference type="GO" id="GO:0030127">
    <property type="term" value="C:COPII vesicle coat"/>
    <property type="evidence" value="ECO:0007669"/>
    <property type="project" value="InterPro"/>
</dbReference>
<keyword evidence="1" id="KW-0653">Protein transport</keyword>
<dbReference type="GO" id="GO:0005789">
    <property type="term" value="C:endoplasmic reticulum membrane"/>
    <property type="evidence" value="ECO:0007669"/>
    <property type="project" value="UniProtKB-SubCell"/>
</dbReference>
<keyword evidence="1" id="KW-0256">Endoplasmic reticulum</keyword>
<dbReference type="GO" id="GO:0070971">
    <property type="term" value="C:endoplasmic reticulum exit site"/>
    <property type="evidence" value="ECO:0007669"/>
    <property type="project" value="TreeGrafter"/>
</dbReference>
<keyword evidence="1" id="KW-0472">Membrane</keyword>
<comment type="function">
    <text evidence="1">Component of the coat protein complex II (COPII) which promotes the formation of transport vesicles from the endoplasmic reticulum (ER). The coat has two main functions, the physical deformation of the endoplasmic reticulum membrane into vesicles and the selection of cargo molecules.</text>
</comment>
<evidence type="ECO:0000259" key="2">
    <source>
        <dbReference type="Pfam" id="PF04810"/>
    </source>
</evidence>
<dbReference type="EMBL" id="JAAMPC010000015">
    <property type="protein sequence ID" value="KAG2257924.1"/>
    <property type="molecule type" value="Genomic_DNA"/>
</dbReference>
<keyword evidence="1" id="KW-0813">Transport</keyword>
<dbReference type="AlphaFoldDB" id="A0A8X7TY14"/>
<dbReference type="Pfam" id="PF04810">
    <property type="entry name" value="zf-Sec23_Sec24"/>
    <property type="match status" value="1"/>
</dbReference>
<protein>
    <recommendedName>
        <fullName evidence="1">Protein transport protein SEC23</fullName>
    </recommendedName>
</protein>
<dbReference type="PANTHER" id="PTHR11141">
    <property type="entry name" value="PROTEIN TRANSPORT PROTEIN SEC23"/>
    <property type="match status" value="1"/>
</dbReference>
<keyword evidence="1" id="KW-0479">Metal-binding</keyword>
<comment type="similarity">
    <text evidence="1">Belongs to the SEC23/SEC24 family. SEC23 subfamily.</text>
</comment>
<dbReference type="PANTHER" id="PTHR11141:SF23">
    <property type="entry name" value="PROTEIN TRANSPORT PROTEIN SEC23 B"/>
    <property type="match status" value="1"/>
</dbReference>
<evidence type="ECO:0000313" key="3">
    <source>
        <dbReference type="EMBL" id="KAG2257924.1"/>
    </source>
</evidence>
<keyword evidence="1" id="KW-0931">ER-Golgi transport</keyword>
<sequence>MAEMESLDPEGIDSVRMTWNVWPRNKVETSKCVVPVVTCISPIRYHRDIQSVPYAPLRCRTCSAALNPFARDDFSAKIWIPKWSLEGG</sequence>
<reference evidence="3 4" key="1">
    <citation type="submission" date="2020-02" db="EMBL/GenBank/DDBJ databases">
        <authorList>
            <person name="Ma Q."/>
            <person name="Huang Y."/>
            <person name="Song X."/>
            <person name="Pei D."/>
        </authorList>
    </citation>
    <scope>NUCLEOTIDE SEQUENCE [LARGE SCALE GENOMIC DNA]</scope>
    <source>
        <strain evidence="3">Sxm20200214</strain>
        <tissue evidence="3">Leaf</tissue>
    </source>
</reference>
<evidence type="ECO:0000256" key="1">
    <source>
        <dbReference type="RuleBase" id="RU365030"/>
    </source>
</evidence>
<accession>A0A8X7TY14</accession>
<dbReference type="GO" id="GO:0090110">
    <property type="term" value="P:COPII-coated vesicle cargo loading"/>
    <property type="evidence" value="ECO:0007669"/>
    <property type="project" value="TreeGrafter"/>
</dbReference>
<dbReference type="SUPFAM" id="SSF81995">
    <property type="entry name" value="beta-sandwich domain of Sec23/24"/>
    <property type="match status" value="1"/>
</dbReference>
<dbReference type="InterPro" id="IPR037364">
    <property type="entry name" value="Sec23"/>
</dbReference>
<dbReference type="GO" id="GO:0008270">
    <property type="term" value="F:zinc ion binding"/>
    <property type="evidence" value="ECO:0007669"/>
    <property type="project" value="InterPro"/>
</dbReference>
<dbReference type="Gene3D" id="2.60.40.1670">
    <property type="entry name" value="beta-sandwich domain of Sec23/24"/>
    <property type="match status" value="1"/>
</dbReference>
<keyword evidence="4" id="KW-1185">Reference proteome</keyword>
<gene>
    <name evidence="3" type="ORF">Bca52824_077218</name>
</gene>
<dbReference type="InterPro" id="IPR006895">
    <property type="entry name" value="Znf_Sec23_Sec24"/>
</dbReference>
<evidence type="ECO:0000313" key="4">
    <source>
        <dbReference type="Proteomes" id="UP000886595"/>
    </source>
</evidence>
<dbReference type="OrthoDB" id="10256289at2759"/>
<keyword evidence="1" id="KW-0963">Cytoplasm</keyword>